<dbReference type="PANTHER" id="PTHR23324:SF83">
    <property type="entry name" value="SEC14-LIKE PROTEIN 2"/>
    <property type="match status" value="1"/>
</dbReference>
<evidence type="ECO:0000259" key="2">
    <source>
        <dbReference type="PROSITE" id="PS50191"/>
    </source>
</evidence>
<sequence>MKLLALLWVSSLAVGECSSQVADIHVADTDIDQVLQKQIDSVEPVLSNETSCDPLSSSLWSEENLFNVSSLWKLDTTAQNLLRQLGKSLSDIDHWKNDPYEVVRFLYRFEMDLSKSEKVFRSMVQWRAENNMDTFMERYQEPPEIFNLYPACMLAGLDKDGDPILVNRIGSYDALGMHQQVGSDAMLDVDSFLLELFSTRSNGIPSHLDWQQYHYEPMTGKRFSQFTVVVDLHGLSVRQFRPALFGLLQESAHSNQYHYPGLAKRVIVNRAPKIFRMGWNIVKNFYDEQSMRLLKFVTDDDYLEELQKYMDVEVLPAVINPVNGKGKQMPGYMEKIKLEGGRIP</sequence>
<evidence type="ECO:0000313" key="4">
    <source>
        <dbReference type="Proteomes" id="UP001153069"/>
    </source>
</evidence>
<proteinExistence type="predicted"/>
<dbReference type="AlphaFoldDB" id="A0A9N8HAG0"/>
<dbReference type="InterPro" id="IPR036273">
    <property type="entry name" value="CRAL/TRIO_N_dom_sf"/>
</dbReference>
<dbReference type="SUPFAM" id="SSF46938">
    <property type="entry name" value="CRAL/TRIO N-terminal domain"/>
    <property type="match status" value="1"/>
</dbReference>
<evidence type="ECO:0000256" key="1">
    <source>
        <dbReference type="SAM" id="SignalP"/>
    </source>
</evidence>
<accession>A0A9N8HAG0</accession>
<dbReference type="PROSITE" id="PS50191">
    <property type="entry name" value="CRAL_TRIO"/>
    <property type="match status" value="1"/>
</dbReference>
<dbReference type="SUPFAM" id="SSF52087">
    <property type="entry name" value="CRAL/TRIO domain"/>
    <property type="match status" value="1"/>
</dbReference>
<keyword evidence="1" id="KW-0732">Signal</keyword>
<dbReference type="OrthoDB" id="1434354at2759"/>
<dbReference type="EMBL" id="CAICTM010000318">
    <property type="protein sequence ID" value="CAB9507743.1"/>
    <property type="molecule type" value="Genomic_DNA"/>
</dbReference>
<organism evidence="3 4">
    <name type="scientific">Seminavis robusta</name>
    <dbReference type="NCBI Taxonomy" id="568900"/>
    <lineage>
        <taxon>Eukaryota</taxon>
        <taxon>Sar</taxon>
        <taxon>Stramenopiles</taxon>
        <taxon>Ochrophyta</taxon>
        <taxon>Bacillariophyta</taxon>
        <taxon>Bacillariophyceae</taxon>
        <taxon>Bacillariophycidae</taxon>
        <taxon>Naviculales</taxon>
        <taxon>Naviculaceae</taxon>
        <taxon>Seminavis</taxon>
    </lineage>
</organism>
<dbReference type="Proteomes" id="UP001153069">
    <property type="component" value="Unassembled WGS sequence"/>
</dbReference>
<dbReference type="Gene3D" id="3.40.525.10">
    <property type="entry name" value="CRAL-TRIO lipid binding domain"/>
    <property type="match status" value="1"/>
</dbReference>
<comment type="caution">
    <text evidence="3">The sequence shown here is derived from an EMBL/GenBank/DDBJ whole genome shotgun (WGS) entry which is preliminary data.</text>
</comment>
<dbReference type="InterPro" id="IPR051064">
    <property type="entry name" value="SEC14/CRAL-TRIO_domain"/>
</dbReference>
<name>A0A9N8HAG0_9STRA</name>
<feature type="chain" id="PRO_5040395920" evidence="1">
    <location>
        <begin position="20"/>
        <end position="344"/>
    </location>
</feature>
<protein>
    <submittedName>
        <fullName evidence="3">SEC14-like protein 4</fullName>
    </submittedName>
</protein>
<reference evidence="3" key="1">
    <citation type="submission" date="2020-06" db="EMBL/GenBank/DDBJ databases">
        <authorList>
            <consortium name="Plant Systems Biology data submission"/>
        </authorList>
    </citation>
    <scope>NUCLEOTIDE SEQUENCE</scope>
    <source>
        <strain evidence="3">D6</strain>
    </source>
</reference>
<feature type="domain" description="CRAL-TRIO" evidence="2">
    <location>
        <begin position="142"/>
        <end position="327"/>
    </location>
</feature>
<dbReference type="InterPro" id="IPR001251">
    <property type="entry name" value="CRAL-TRIO_dom"/>
</dbReference>
<dbReference type="CDD" id="cd00170">
    <property type="entry name" value="SEC14"/>
    <property type="match status" value="1"/>
</dbReference>
<dbReference type="Pfam" id="PF00650">
    <property type="entry name" value="CRAL_TRIO"/>
    <property type="match status" value="1"/>
</dbReference>
<evidence type="ECO:0000313" key="3">
    <source>
        <dbReference type="EMBL" id="CAB9507743.1"/>
    </source>
</evidence>
<dbReference type="InterPro" id="IPR036865">
    <property type="entry name" value="CRAL-TRIO_dom_sf"/>
</dbReference>
<gene>
    <name evidence="3" type="ORF">SEMRO_319_G116130.1</name>
</gene>
<keyword evidence="4" id="KW-1185">Reference proteome</keyword>
<dbReference type="PANTHER" id="PTHR23324">
    <property type="entry name" value="SEC14 RELATED PROTEIN"/>
    <property type="match status" value="1"/>
</dbReference>
<dbReference type="SMART" id="SM00516">
    <property type="entry name" value="SEC14"/>
    <property type="match status" value="1"/>
</dbReference>
<feature type="signal peptide" evidence="1">
    <location>
        <begin position="1"/>
        <end position="19"/>
    </location>
</feature>
<dbReference type="GO" id="GO:0005737">
    <property type="term" value="C:cytoplasm"/>
    <property type="evidence" value="ECO:0007669"/>
    <property type="project" value="TreeGrafter"/>
</dbReference>